<evidence type="ECO:0000259" key="2">
    <source>
        <dbReference type="Pfam" id="PF07833"/>
    </source>
</evidence>
<dbReference type="SUPFAM" id="SSF55383">
    <property type="entry name" value="Copper amine oxidase, domain N"/>
    <property type="match status" value="1"/>
</dbReference>
<keyword evidence="4" id="KW-1185">Reference proteome</keyword>
<dbReference type="EMBL" id="JAVAMP010000006">
    <property type="protein sequence ID" value="MDP5275103.1"/>
    <property type="molecule type" value="Genomic_DNA"/>
</dbReference>
<comment type="caution">
    <text evidence="3">The sequence shown here is derived from an EMBL/GenBank/DDBJ whole genome shotgun (WGS) entry which is preliminary data.</text>
</comment>
<name>A0ABT9J0K5_9BACL</name>
<keyword evidence="1" id="KW-0732">Signal</keyword>
<protein>
    <submittedName>
        <fullName evidence="3">Copper amine oxidase N-terminal domain-containing protein</fullName>
    </submittedName>
</protein>
<dbReference type="Proteomes" id="UP001231941">
    <property type="component" value="Unassembled WGS sequence"/>
</dbReference>
<gene>
    <name evidence="3" type="ORF">Q5Y73_13380</name>
</gene>
<dbReference type="RefSeq" id="WP_305992415.1">
    <property type="nucleotide sequence ID" value="NZ_JAVAMP010000006.1"/>
</dbReference>
<feature type="signal peptide" evidence="1">
    <location>
        <begin position="1"/>
        <end position="24"/>
    </location>
</feature>
<dbReference type="InterPro" id="IPR012854">
    <property type="entry name" value="Cu_amine_oxidase-like_N"/>
</dbReference>
<proteinExistence type="predicted"/>
<feature type="chain" id="PRO_5046744986" evidence="1">
    <location>
        <begin position="25"/>
        <end position="181"/>
    </location>
</feature>
<accession>A0ABT9J0K5</accession>
<dbReference type="InterPro" id="IPR036582">
    <property type="entry name" value="Mao_N_sf"/>
</dbReference>
<dbReference type="Gene3D" id="3.30.457.10">
    <property type="entry name" value="Copper amine oxidase-like, N-terminal domain"/>
    <property type="match status" value="1"/>
</dbReference>
<organism evidence="3 4">
    <name type="scientific">Chengkuizengella axinellae</name>
    <dbReference type="NCBI Taxonomy" id="3064388"/>
    <lineage>
        <taxon>Bacteria</taxon>
        <taxon>Bacillati</taxon>
        <taxon>Bacillota</taxon>
        <taxon>Bacilli</taxon>
        <taxon>Bacillales</taxon>
        <taxon>Paenibacillaceae</taxon>
        <taxon>Chengkuizengella</taxon>
    </lineage>
</organism>
<sequence length="181" mass="20239">MKQIKAFLLGVLVTVLLSSTVVFAAGTQIEVVFSDLKYMFDGVEKKPSTGEGFIYEGTTYVPLRFVSEALGKDVSWDGKNSTIWVGGMPGSFIYLTDLEYARKDQAPGDGFYFNEKNAIPGEKAHKSIGVKITDGNLNSIDYNLNGEFKELTGKIGISDYFKNSKKENYSIWRWGRVIQKF</sequence>
<evidence type="ECO:0000313" key="3">
    <source>
        <dbReference type="EMBL" id="MDP5275103.1"/>
    </source>
</evidence>
<dbReference type="Pfam" id="PF07833">
    <property type="entry name" value="Cu_amine_oxidN1"/>
    <property type="match status" value="1"/>
</dbReference>
<reference evidence="3 4" key="1">
    <citation type="submission" date="2023-08" db="EMBL/GenBank/DDBJ databases">
        <authorList>
            <person name="Park J.-S."/>
        </authorList>
    </citation>
    <scope>NUCLEOTIDE SEQUENCE [LARGE SCALE GENOMIC DNA]</scope>
    <source>
        <strain evidence="3 4">2205SS18-9</strain>
    </source>
</reference>
<evidence type="ECO:0000313" key="4">
    <source>
        <dbReference type="Proteomes" id="UP001231941"/>
    </source>
</evidence>
<feature type="domain" description="Copper amine oxidase-like N-terminal" evidence="2">
    <location>
        <begin position="21"/>
        <end position="83"/>
    </location>
</feature>
<evidence type="ECO:0000256" key="1">
    <source>
        <dbReference type="SAM" id="SignalP"/>
    </source>
</evidence>